<dbReference type="Proteomes" id="UP001562354">
    <property type="component" value="Unassembled WGS sequence"/>
</dbReference>
<feature type="domain" description="HOOK N-terminal" evidence="6">
    <location>
        <begin position="9"/>
        <end position="129"/>
    </location>
</feature>
<evidence type="ECO:0000256" key="4">
    <source>
        <dbReference type="SAM" id="Coils"/>
    </source>
</evidence>
<dbReference type="GeneID" id="95978844"/>
<dbReference type="SUPFAM" id="SSF116907">
    <property type="entry name" value="Hook domain"/>
    <property type="match status" value="1"/>
</dbReference>
<name>A0ABR3PJY9_9PEZI</name>
<dbReference type="PANTHER" id="PTHR18947">
    <property type="entry name" value="HOOK PROTEINS"/>
    <property type="match status" value="1"/>
</dbReference>
<comment type="subcellular location">
    <subcellularLocation>
        <location evidence="1">Cytoplasm</location>
    </subcellularLocation>
</comment>
<protein>
    <recommendedName>
        <fullName evidence="6">HOOK N-terminal domain-containing protein</fullName>
    </recommendedName>
</protein>
<dbReference type="InterPro" id="IPR043936">
    <property type="entry name" value="HOOK_N"/>
</dbReference>
<evidence type="ECO:0000259" key="6">
    <source>
        <dbReference type="Pfam" id="PF19047"/>
    </source>
</evidence>
<dbReference type="EMBL" id="JBFMKM010000004">
    <property type="protein sequence ID" value="KAL1306446.1"/>
    <property type="molecule type" value="Genomic_DNA"/>
</dbReference>
<dbReference type="Pfam" id="PF19047">
    <property type="entry name" value="HOOK_N"/>
    <property type="match status" value="1"/>
</dbReference>
<dbReference type="RefSeq" id="XP_069202718.1">
    <property type="nucleotide sequence ID" value="XM_069344890.1"/>
</dbReference>
<dbReference type="CDD" id="cd22211">
    <property type="entry name" value="HkD_SF"/>
    <property type="match status" value="1"/>
</dbReference>
<organism evidence="7 8">
    <name type="scientific">Neodothiora populina</name>
    <dbReference type="NCBI Taxonomy" id="2781224"/>
    <lineage>
        <taxon>Eukaryota</taxon>
        <taxon>Fungi</taxon>
        <taxon>Dikarya</taxon>
        <taxon>Ascomycota</taxon>
        <taxon>Pezizomycotina</taxon>
        <taxon>Dothideomycetes</taxon>
        <taxon>Dothideomycetidae</taxon>
        <taxon>Dothideales</taxon>
        <taxon>Dothioraceae</taxon>
        <taxon>Neodothiora</taxon>
    </lineage>
</organism>
<gene>
    <name evidence="7" type="ORF">AAFC00_005145</name>
</gene>
<evidence type="ECO:0000256" key="5">
    <source>
        <dbReference type="SAM" id="MobiDB-lite"/>
    </source>
</evidence>
<evidence type="ECO:0000256" key="1">
    <source>
        <dbReference type="ARBA" id="ARBA00004496"/>
    </source>
</evidence>
<feature type="coiled-coil region" evidence="4">
    <location>
        <begin position="543"/>
        <end position="577"/>
    </location>
</feature>
<dbReference type="PANTHER" id="PTHR18947:SF28">
    <property type="entry name" value="GIRDIN, ISOFORM A"/>
    <property type="match status" value="1"/>
</dbReference>
<feature type="compositionally biased region" description="Low complexity" evidence="5">
    <location>
        <begin position="189"/>
        <end position="206"/>
    </location>
</feature>
<dbReference type="Gene3D" id="1.10.418.10">
    <property type="entry name" value="Calponin-like domain"/>
    <property type="match status" value="1"/>
</dbReference>
<feature type="coiled-coil region" evidence="4">
    <location>
        <begin position="227"/>
        <end position="381"/>
    </location>
</feature>
<keyword evidence="2" id="KW-0963">Cytoplasm</keyword>
<feature type="coiled-coil region" evidence="4">
    <location>
        <begin position="413"/>
        <end position="461"/>
    </location>
</feature>
<evidence type="ECO:0000256" key="2">
    <source>
        <dbReference type="ARBA" id="ARBA00022490"/>
    </source>
</evidence>
<dbReference type="InterPro" id="IPR036872">
    <property type="entry name" value="CH_dom_sf"/>
</dbReference>
<evidence type="ECO:0000256" key="3">
    <source>
        <dbReference type="ARBA" id="ARBA00023054"/>
    </source>
</evidence>
<keyword evidence="3 4" id="KW-0175">Coiled coil</keyword>
<proteinExistence type="predicted"/>
<accession>A0ABR3PJY9</accession>
<keyword evidence="8" id="KW-1185">Reference proteome</keyword>
<sequence length="774" mass="87696">MADTDPPELAAALLKWAKAFPTSRPVENWADLQDGRVLWDILKDIDPTYFEGDLPESLQRTDDHWIPRWQNLKHINRLVTAYLRDSSDSLENPSVNLAPDLKAIATDGSARDTVMLLKSMLRAAMYSPESNQRMGRLVVSLGPEAAMTIAGAMKQMEEEDAEAEESEMGTPLRMTGDGSDYENTPDLGTPSLLPSALSTPPTAARPPVDRDPELEQEEKLIQAFKTIKQLQVSHEKAATELEELRQDKEELQRNFDAFRYEVENEGRNAAQNDIVKELQRKADRDRDYIAELETELETTRTTMTNQERQIERYKADTDAKQKLRDDLQEMRAERDDLLQKSRANENLKKKIQTLQDQAKANATLEDDLRLANEQLQDLDKLRDHCTILQKANAENLKTIANGEQEIFDQKTSKKRLEHEYKVLAQKWEVAKERQGRDHETITELENRLQTLEISRNSINGNQNGLADELAETERTPIERSDLQSNLGLSADAALLQQKLDAITARNTKLEAEYLDILQDKLGLETAVQDLREPSREPEENVPFLEQRKKLQVTQAEVAELKAQLFTLNSELASIKEKLIHAESDMDGRTLDSNSEYQALTERYAELRTHSGDIEAELAEQRALLRHALLSTSALSRDPADIRNSNEYKLIVEQLESIRKSPEGSVVLQNTATCLADRIESARADSAAANKRAEDQAKELATIKKTMPTQQAPSKDYTILQRENKLMASAWFDLSSRLQSNTVMVGRRKESPKSFLGKQRAEVAPLLMAGGQHRR</sequence>
<comment type="caution">
    <text evidence="7">The sequence shown here is derived from an EMBL/GenBank/DDBJ whole genome shotgun (WGS) entry which is preliminary data.</text>
</comment>
<evidence type="ECO:0000313" key="8">
    <source>
        <dbReference type="Proteomes" id="UP001562354"/>
    </source>
</evidence>
<evidence type="ECO:0000313" key="7">
    <source>
        <dbReference type="EMBL" id="KAL1306446.1"/>
    </source>
</evidence>
<feature type="compositionally biased region" description="Acidic residues" evidence="5">
    <location>
        <begin position="157"/>
        <end position="167"/>
    </location>
</feature>
<reference evidence="7 8" key="1">
    <citation type="submission" date="2024-07" db="EMBL/GenBank/DDBJ databases">
        <title>Draft sequence of the Neodothiora populina.</title>
        <authorList>
            <person name="Drown D.D."/>
            <person name="Schuette U.S."/>
            <person name="Buechlein A.B."/>
            <person name="Rusch D.R."/>
            <person name="Winton L.W."/>
            <person name="Adams G.A."/>
        </authorList>
    </citation>
    <scope>NUCLEOTIDE SEQUENCE [LARGE SCALE GENOMIC DNA]</scope>
    <source>
        <strain evidence="7 8">CPC 39397</strain>
    </source>
</reference>
<feature type="region of interest" description="Disordered" evidence="5">
    <location>
        <begin position="157"/>
        <end position="210"/>
    </location>
</feature>